<proteinExistence type="predicted"/>
<keyword evidence="1" id="KW-0812">Transmembrane</keyword>
<name>A0A6G1CL48_9ORYZ</name>
<feature type="transmembrane region" description="Helical" evidence="1">
    <location>
        <begin position="18"/>
        <end position="38"/>
    </location>
</feature>
<reference evidence="2 3" key="1">
    <citation type="submission" date="2019-11" db="EMBL/GenBank/DDBJ databases">
        <title>Whole genome sequence of Oryza granulata.</title>
        <authorList>
            <person name="Li W."/>
        </authorList>
    </citation>
    <scope>NUCLEOTIDE SEQUENCE [LARGE SCALE GENOMIC DNA]</scope>
    <source>
        <strain evidence="3">cv. Menghai</strain>
        <tissue evidence="2">Leaf</tissue>
    </source>
</reference>
<protein>
    <submittedName>
        <fullName evidence="2">Uncharacterized protein</fullName>
    </submittedName>
</protein>
<dbReference type="EMBL" id="SPHZ02000008">
    <property type="protein sequence ID" value="KAF0901375.1"/>
    <property type="molecule type" value="Genomic_DNA"/>
</dbReference>
<keyword evidence="1" id="KW-1133">Transmembrane helix</keyword>
<evidence type="ECO:0000313" key="3">
    <source>
        <dbReference type="Proteomes" id="UP000479710"/>
    </source>
</evidence>
<organism evidence="2 3">
    <name type="scientific">Oryza meyeriana var. granulata</name>
    <dbReference type="NCBI Taxonomy" id="110450"/>
    <lineage>
        <taxon>Eukaryota</taxon>
        <taxon>Viridiplantae</taxon>
        <taxon>Streptophyta</taxon>
        <taxon>Embryophyta</taxon>
        <taxon>Tracheophyta</taxon>
        <taxon>Spermatophyta</taxon>
        <taxon>Magnoliopsida</taxon>
        <taxon>Liliopsida</taxon>
        <taxon>Poales</taxon>
        <taxon>Poaceae</taxon>
        <taxon>BOP clade</taxon>
        <taxon>Oryzoideae</taxon>
        <taxon>Oryzeae</taxon>
        <taxon>Oryzinae</taxon>
        <taxon>Oryza</taxon>
        <taxon>Oryza meyeriana</taxon>
    </lineage>
</organism>
<keyword evidence="1" id="KW-0472">Membrane</keyword>
<gene>
    <name evidence="2" type="ORF">E2562_000258</name>
</gene>
<sequence>MGAQDGHCWHDQSIVDVIVSYILLAGTVALEVLAVLPIKAGDVRGTGILSRRGHTELSPLHKSIAKVDFSTSVVTVTDLCFLHAKDGGSWHMLLSREVSNSLMDLVMERRVMISREGSRRRGSTRATPTPSRGCWKQACRRSQILPREGVDVSNSTLNATRHTDVEPSGEVLLLG</sequence>
<dbReference type="AlphaFoldDB" id="A0A6G1CL48"/>
<accession>A0A6G1CL48</accession>
<evidence type="ECO:0000256" key="1">
    <source>
        <dbReference type="SAM" id="Phobius"/>
    </source>
</evidence>
<evidence type="ECO:0000313" key="2">
    <source>
        <dbReference type="EMBL" id="KAF0901375.1"/>
    </source>
</evidence>
<dbReference type="Proteomes" id="UP000479710">
    <property type="component" value="Unassembled WGS sequence"/>
</dbReference>
<comment type="caution">
    <text evidence="2">The sequence shown here is derived from an EMBL/GenBank/DDBJ whole genome shotgun (WGS) entry which is preliminary data.</text>
</comment>
<keyword evidence="3" id="KW-1185">Reference proteome</keyword>